<feature type="region of interest" description="Disordered" evidence="13">
    <location>
        <begin position="212"/>
        <end position="331"/>
    </location>
</feature>
<evidence type="ECO:0000256" key="6">
    <source>
        <dbReference type="ARBA" id="ARBA00022723"/>
    </source>
</evidence>
<dbReference type="OrthoDB" id="2021138at2759"/>
<dbReference type="Gene3D" id="3.60.40.10">
    <property type="entry name" value="PPM-type phosphatase domain"/>
    <property type="match status" value="1"/>
</dbReference>
<evidence type="ECO:0000256" key="11">
    <source>
        <dbReference type="ARBA" id="ARBA00032597"/>
    </source>
</evidence>
<evidence type="ECO:0000256" key="9">
    <source>
        <dbReference type="ARBA" id="ARBA00022998"/>
    </source>
</evidence>
<dbReference type="InterPro" id="IPR050216">
    <property type="entry name" value="LRR_domain-containing"/>
</dbReference>
<evidence type="ECO:0000256" key="8">
    <source>
        <dbReference type="ARBA" id="ARBA00022842"/>
    </source>
</evidence>
<dbReference type="Gene3D" id="3.30.70.1230">
    <property type="entry name" value="Nucleotide cyclase"/>
    <property type="match status" value="1"/>
</dbReference>
<dbReference type="PROSITE" id="PS50125">
    <property type="entry name" value="GUANYLATE_CYCLASE_2"/>
    <property type="match status" value="1"/>
</dbReference>
<dbReference type="InterPro" id="IPR000159">
    <property type="entry name" value="RA_dom"/>
</dbReference>
<evidence type="ECO:0000256" key="1">
    <source>
        <dbReference type="ARBA" id="ARBA00001593"/>
    </source>
</evidence>
<dbReference type="InterPro" id="IPR055414">
    <property type="entry name" value="LRR_R13L4/SHOC2-like"/>
</dbReference>
<feature type="compositionally biased region" description="Pro residues" evidence="13">
    <location>
        <begin position="52"/>
        <end position="61"/>
    </location>
</feature>
<dbReference type="CDD" id="cd07302">
    <property type="entry name" value="CHD"/>
    <property type="match status" value="1"/>
</dbReference>
<dbReference type="Pfam" id="PF23010">
    <property type="entry name" value="RA_3"/>
    <property type="match status" value="1"/>
</dbReference>
<evidence type="ECO:0000259" key="15">
    <source>
        <dbReference type="PROSITE" id="PS50200"/>
    </source>
</evidence>
<evidence type="ECO:0000256" key="4">
    <source>
        <dbReference type="ARBA" id="ARBA00021420"/>
    </source>
</evidence>
<dbReference type="PANTHER" id="PTHR48051:SF54">
    <property type="entry name" value="LEUCINE-RICH REPEAT-CONTAINING PROTEIN"/>
    <property type="match status" value="1"/>
</dbReference>
<feature type="domain" description="Ras-associating" evidence="15">
    <location>
        <begin position="368"/>
        <end position="471"/>
    </location>
</feature>
<evidence type="ECO:0000256" key="10">
    <source>
        <dbReference type="ARBA" id="ARBA00023239"/>
    </source>
</evidence>
<dbReference type="PANTHER" id="PTHR48051">
    <property type="match status" value="1"/>
</dbReference>
<feature type="compositionally biased region" description="Low complexity" evidence="13">
    <location>
        <begin position="228"/>
        <end position="245"/>
    </location>
</feature>
<keyword evidence="8" id="KW-0460">Magnesium</keyword>
<dbReference type="Pfam" id="PF00211">
    <property type="entry name" value="Guanylate_cyc"/>
    <property type="match status" value="1"/>
</dbReference>
<evidence type="ECO:0000259" key="14">
    <source>
        <dbReference type="PROSITE" id="PS50125"/>
    </source>
</evidence>
<evidence type="ECO:0000313" key="17">
    <source>
        <dbReference type="EMBL" id="PSR72634.1"/>
    </source>
</evidence>
<evidence type="ECO:0000256" key="5">
    <source>
        <dbReference type="ARBA" id="ARBA00022614"/>
    </source>
</evidence>
<feature type="region of interest" description="Disordered" evidence="13">
    <location>
        <begin position="137"/>
        <end position="199"/>
    </location>
</feature>
<keyword evidence="9" id="KW-0115">cAMP biosynthesis</keyword>
<evidence type="ECO:0000259" key="16">
    <source>
        <dbReference type="PROSITE" id="PS51746"/>
    </source>
</evidence>
<comment type="similarity">
    <text evidence="2">Belongs to the adenylyl cyclase class-3 family.</text>
</comment>
<dbReference type="InterPro" id="IPR032675">
    <property type="entry name" value="LRR_dom_sf"/>
</dbReference>
<dbReference type="InterPro" id="IPR003591">
    <property type="entry name" value="Leu-rich_rpt_typical-subtyp"/>
</dbReference>
<dbReference type="GO" id="GO:0046872">
    <property type="term" value="F:metal ion binding"/>
    <property type="evidence" value="ECO:0007669"/>
    <property type="project" value="UniProtKB-KW"/>
</dbReference>
<dbReference type="Gene3D" id="3.80.10.10">
    <property type="entry name" value="Ribonuclease Inhibitor"/>
    <property type="match status" value="3"/>
</dbReference>
<feature type="compositionally biased region" description="Polar residues" evidence="13">
    <location>
        <begin position="71"/>
        <end position="101"/>
    </location>
</feature>
<dbReference type="EMBL" id="MLYV02001151">
    <property type="protein sequence ID" value="PSR72634.1"/>
    <property type="molecule type" value="Genomic_DNA"/>
</dbReference>
<evidence type="ECO:0000256" key="12">
    <source>
        <dbReference type="ARBA" id="ARBA00032637"/>
    </source>
</evidence>
<dbReference type="GO" id="GO:0035556">
    <property type="term" value="P:intracellular signal transduction"/>
    <property type="evidence" value="ECO:0007669"/>
    <property type="project" value="InterPro"/>
</dbReference>
<keyword evidence="6" id="KW-0479">Metal-binding</keyword>
<evidence type="ECO:0000256" key="2">
    <source>
        <dbReference type="ARBA" id="ARBA00005381"/>
    </source>
</evidence>
<keyword evidence="7" id="KW-0677">Repeat</keyword>
<evidence type="ECO:0000256" key="7">
    <source>
        <dbReference type="ARBA" id="ARBA00022737"/>
    </source>
</evidence>
<organism evidence="17 18">
    <name type="scientific">Hermanssonia centrifuga</name>
    <dbReference type="NCBI Taxonomy" id="98765"/>
    <lineage>
        <taxon>Eukaryota</taxon>
        <taxon>Fungi</taxon>
        <taxon>Dikarya</taxon>
        <taxon>Basidiomycota</taxon>
        <taxon>Agaricomycotina</taxon>
        <taxon>Agaricomycetes</taxon>
        <taxon>Polyporales</taxon>
        <taxon>Meruliaceae</taxon>
        <taxon>Hermanssonia</taxon>
    </lineage>
</organism>
<evidence type="ECO:0000256" key="13">
    <source>
        <dbReference type="SAM" id="MobiDB-lite"/>
    </source>
</evidence>
<dbReference type="InterPro" id="IPR001054">
    <property type="entry name" value="A/G_cyclase"/>
</dbReference>
<dbReference type="CDD" id="cd17214">
    <property type="entry name" value="RA_CYR1_like"/>
    <property type="match status" value="1"/>
</dbReference>
<keyword evidence="18" id="KW-1185">Reference proteome</keyword>
<dbReference type="Pfam" id="PF13855">
    <property type="entry name" value="LRR_8"/>
    <property type="match status" value="1"/>
</dbReference>
<dbReference type="InterPro" id="IPR055071">
    <property type="entry name" value="RA_PHLPP-like"/>
</dbReference>
<dbReference type="Proteomes" id="UP000186601">
    <property type="component" value="Unassembled WGS sequence"/>
</dbReference>
<dbReference type="PROSITE" id="PS50200">
    <property type="entry name" value="RA"/>
    <property type="match status" value="1"/>
</dbReference>
<dbReference type="PROSITE" id="PS51450">
    <property type="entry name" value="LRR"/>
    <property type="match status" value="6"/>
</dbReference>
<dbReference type="SMART" id="SM00369">
    <property type="entry name" value="LRR_TYP"/>
    <property type="match status" value="12"/>
</dbReference>
<reference evidence="17 18" key="1">
    <citation type="submission" date="2018-02" db="EMBL/GenBank/DDBJ databases">
        <title>Genome sequence of the basidiomycete white-rot fungus Phlebia centrifuga.</title>
        <authorList>
            <person name="Granchi Z."/>
            <person name="Peng M."/>
            <person name="de Vries R.P."/>
            <person name="Hilden K."/>
            <person name="Makela M.R."/>
            <person name="Grigoriev I."/>
            <person name="Riley R."/>
        </authorList>
    </citation>
    <scope>NUCLEOTIDE SEQUENCE [LARGE SCALE GENOMIC DNA]</scope>
    <source>
        <strain evidence="17 18">FBCC195</strain>
    </source>
</reference>
<sequence>MDTTSLSSTLTLDHTDDFLSHQIFPEPPPAVDRAVAPWLDPPSPTESGPGAGPEPPTPPPKYRTTGFHKPSLSSIASTVSLRSASRASDVTSIGSGTTTLTDAPRYGSDTSIRKFKSGSSIVDAVLKKVRSRSRLRPEQLNFLSPTQDPVPPLPSPDAILYSHPPAQYLPPSTPRVKPHKRKTPDEPPPLPSKNPDYVFDLNIENMDGIVDLKTVPEIPSDAHNGEISSPSSGTHSSSLSSDVSSTYRNRPSIRARLPSSSHGVFRDPFAPVPPNSKRKAGPPAYDGRKISPKTRPLSGDSQLWKAPESWAVEPGNEDFGNAQEPTSTDDEDMLLTEGDPLVECPDVAKKKNLRKRRRSSLGKTINKPTYKFRIYRADSTYHVASIELSATVKQLMKYLNNKLLLDPDRETHRLYLKERGRERILSMTEKPANIVRKRLQEAGYEEADGLPSLGMDDIQFLMKFVYKSNVLGRTPQQEDILDNLEFVDLTARALTTVPVALYPHADAIVLLNLSRNPMLEIPLDFIQSCTSLRELRLSGMAMKKVPQSVRHCTTLHRLDLSCNRITDLDDAGLEDIPGLRTLKLQNNGMERLPWHFPRLRSLRELNISNNKFRQLPEVVCKIPSLIDLDISFNMISDLPEEIGNLEALEKLVMVGNHVARLPVRFGSLTSLRSLDCRRNNILNLATACLLPQVENVLADHNLVHALELSFGPSLLSLDVSNNDITQLTLLPGPDGRQFSLKCLDLSHAKLSSLDDLALSCLITLHTLRVDHNSIRALPDSIGELVQLRHLSCSNNQLYALPSTIGKLQKLEKLDAHNNSINELPKTIWQCASLCIINVTSNLLGTLHEPASLEISVSPPSNMSASPYMERKPSAAGSITNRTLPPLAYSLEKLYLGENRLTEDSLHPLMLLKELKALNLSFNDLQVIPPSFFKNLTCLEELYLSGNKLTALPTEDLPRLTSLKALYLNGNRLQSLPQELHKMQSLSILDVGSNNLKYNTNNWEFDWNWNFNSNLRYLNLSGNKRLEIKYDQKAAPLKDENGFEINLADFSHLHQLKVLGLMDVTTMFLPNIPDDNEDRRVRTSLSEVNKMAYGIADTLGGNLSMFDLVQPAFRERKNEAVFAMFGRASHIGSSNRVSKYLHDHFLCTFSEELEKVDEYLPENIHHALRRAFLKLNKFLHDFLYAPQRRKSSVVSASGHSTDAVDMSSVRSGASGVVLYFVDRTLYVANAGNALAVISRQGNAELLSRKHDPFDREETNRIRSAEGWISPKGYVNDEIDVSRSFGFYYLFPIVNARPDIVAWDLSELDEFVIIGNRGLWEFVSYQTAVDIARTVRGDPMIAAQKLRDFAISYGAEGTTMIMVISVAELFGGGPSSSRQPTTDLVDPEVFPVRRPDPTGDRGIARLDEEVPAPQGHLALVFTDIRNSTHLWECNAGMSHAINSHNLCLRRRLRLCGGYEVKTEGDAFICSFPNTMAALWWCLAVQIDLLNVAWPLEILECEDGKEIVDSAGRLIARGLSVRMGIHCGSPISDPDPTTHRMDYLGPVVNRAARISSSAGGGQIMCSADVIREVNASILVTEPPTEHTHEQPAKAVDAIRHIGVRIIPVGEVKLKGLEVPESLSLVYPAELAGRHDLETLQTNSDASGSRVQFSVEQMRELAMLCLRLETLTSSRVFRPLPRRKGSTANPVEDEALDANPVFLYGNPDVLLPTIDKASDTELMLLLDQLSMRIENALTALAVKQIVSLNKGDRSTRRTGAGFDVRTLQQLLSFLSSD</sequence>
<dbReference type="Pfam" id="PF00481">
    <property type="entry name" value="PP2C"/>
    <property type="match status" value="1"/>
</dbReference>
<dbReference type="PROSITE" id="PS51746">
    <property type="entry name" value="PPM_2"/>
    <property type="match status" value="1"/>
</dbReference>
<dbReference type="STRING" id="98765.A0A2R6NJU1"/>
<protein>
    <recommendedName>
        <fullName evidence="4">Adenylate cyclase</fullName>
        <ecNumber evidence="3">4.6.1.1</ecNumber>
    </recommendedName>
    <alternativeName>
        <fullName evidence="11">ATP pyrophosphate-lyase</fullName>
    </alternativeName>
    <alternativeName>
        <fullName evidence="12">Adenylyl cyclase</fullName>
    </alternativeName>
</protein>
<dbReference type="GO" id="GO:0005737">
    <property type="term" value="C:cytoplasm"/>
    <property type="evidence" value="ECO:0007669"/>
    <property type="project" value="TreeGrafter"/>
</dbReference>
<dbReference type="SUPFAM" id="SSF81606">
    <property type="entry name" value="PP2C-like"/>
    <property type="match status" value="1"/>
</dbReference>
<dbReference type="SUPFAM" id="SSF55073">
    <property type="entry name" value="Nucleotide cyclase"/>
    <property type="match status" value="1"/>
</dbReference>
<dbReference type="EC" id="4.6.1.1" evidence="3"/>
<accession>A0A2R6NJU1</accession>
<feature type="domain" description="Guanylate cyclase" evidence="14">
    <location>
        <begin position="1416"/>
        <end position="1552"/>
    </location>
</feature>
<dbReference type="CDD" id="cd00143">
    <property type="entry name" value="PP2Cc"/>
    <property type="match status" value="1"/>
</dbReference>
<dbReference type="SUPFAM" id="SSF52058">
    <property type="entry name" value="L domain-like"/>
    <property type="match status" value="2"/>
</dbReference>
<feature type="domain" description="PPM-type phosphatase" evidence="16">
    <location>
        <begin position="1091"/>
        <end position="1364"/>
    </location>
</feature>
<feature type="region of interest" description="Disordered" evidence="13">
    <location>
        <begin position="19"/>
        <end position="113"/>
    </location>
</feature>
<dbReference type="InterPro" id="IPR036457">
    <property type="entry name" value="PPM-type-like_dom_sf"/>
</dbReference>
<dbReference type="SMART" id="SM00364">
    <property type="entry name" value="LRR_BAC"/>
    <property type="match status" value="9"/>
</dbReference>
<dbReference type="GO" id="GO:0006171">
    <property type="term" value="P:cAMP biosynthetic process"/>
    <property type="evidence" value="ECO:0007669"/>
    <property type="project" value="UniProtKB-KW"/>
</dbReference>
<dbReference type="SMART" id="SM00044">
    <property type="entry name" value="CYCc"/>
    <property type="match status" value="1"/>
</dbReference>
<gene>
    <name evidence="17" type="ORF">PHLCEN_2v11518</name>
</gene>
<keyword evidence="5" id="KW-0433">Leucine-rich repeat</keyword>
<comment type="catalytic activity">
    <reaction evidence="1">
        <text>ATP = 3',5'-cyclic AMP + diphosphate</text>
        <dbReference type="Rhea" id="RHEA:15389"/>
        <dbReference type="ChEBI" id="CHEBI:30616"/>
        <dbReference type="ChEBI" id="CHEBI:33019"/>
        <dbReference type="ChEBI" id="CHEBI:58165"/>
        <dbReference type="EC" id="4.6.1.1"/>
    </reaction>
</comment>
<dbReference type="GO" id="GO:0004016">
    <property type="term" value="F:adenylate cyclase activity"/>
    <property type="evidence" value="ECO:0007669"/>
    <property type="project" value="UniProtKB-EC"/>
</dbReference>
<dbReference type="InterPro" id="IPR001932">
    <property type="entry name" value="PPM-type_phosphatase-like_dom"/>
</dbReference>
<dbReference type="Pfam" id="PF23598">
    <property type="entry name" value="LRR_14"/>
    <property type="match status" value="1"/>
</dbReference>
<proteinExistence type="inferred from homology"/>
<keyword evidence="10" id="KW-0456">Lyase</keyword>
<name>A0A2R6NJU1_9APHY</name>
<dbReference type="SMART" id="SM00332">
    <property type="entry name" value="PP2Cc"/>
    <property type="match status" value="1"/>
</dbReference>
<evidence type="ECO:0000256" key="3">
    <source>
        <dbReference type="ARBA" id="ARBA00012201"/>
    </source>
</evidence>
<dbReference type="InterPro" id="IPR001611">
    <property type="entry name" value="Leu-rich_rpt"/>
</dbReference>
<comment type="caution">
    <text evidence="17">The sequence shown here is derived from an EMBL/GenBank/DDBJ whole genome shotgun (WGS) entry which is preliminary data.</text>
</comment>
<evidence type="ECO:0000313" key="18">
    <source>
        <dbReference type="Proteomes" id="UP000186601"/>
    </source>
</evidence>
<dbReference type="InterPro" id="IPR029787">
    <property type="entry name" value="Nucleotide_cyclase"/>
</dbReference>